<evidence type="ECO:0000313" key="7">
    <source>
        <dbReference type="RefSeq" id="XP_014680788.1"/>
    </source>
</evidence>
<organism evidence="6 7">
    <name type="scientific">Priapulus caudatus</name>
    <name type="common">Priapulid worm</name>
    <dbReference type="NCBI Taxonomy" id="37621"/>
    <lineage>
        <taxon>Eukaryota</taxon>
        <taxon>Metazoa</taxon>
        <taxon>Ecdysozoa</taxon>
        <taxon>Scalidophora</taxon>
        <taxon>Priapulida</taxon>
        <taxon>Priapulimorpha</taxon>
        <taxon>Priapulimorphida</taxon>
        <taxon>Priapulidae</taxon>
        <taxon>Priapulus</taxon>
    </lineage>
</organism>
<protein>
    <submittedName>
        <fullName evidence="7">Nucleoporin p54-like</fullName>
    </submittedName>
</protein>
<evidence type="ECO:0000259" key="5">
    <source>
        <dbReference type="Pfam" id="PF18437"/>
    </source>
</evidence>
<comment type="subcellular location">
    <subcellularLocation>
        <location evidence="1">Nucleus</location>
    </subcellularLocation>
</comment>
<proteinExistence type="predicted"/>
<dbReference type="InterPro" id="IPR040985">
    <property type="entry name" value="Nup54_C"/>
</dbReference>
<dbReference type="InterPro" id="IPR025712">
    <property type="entry name" value="Nup54_alpha-helical_dom"/>
</dbReference>
<dbReference type="RefSeq" id="XP_014680788.1">
    <property type="nucleotide sequence ID" value="XM_014825302.1"/>
</dbReference>
<evidence type="ECO:0000259" key="4">
    <source>
        <dbReference type="Pfam" id="PF13874"/>
    </source>
</evidence>
<dbReference type="Proteomes" id="UP000695022">
    <property type="component" value="Unplaced"/>
</dbReference>
<evidence type="ECO:0000256" key="1">
    <source>
        <dbReference type="ARBA" id="ARBA00004123"/>
    </source>
</evidence>
<keyword evidence="2" id="KW-0813">Transport</keyword>
<dbReference type="Gene3D" id="1.20.5.170">
    <property type="match status" value="1"/>
</dbReference>
<dbReference type="PANTHER" id="PTHR13000">
    <property type="entry name" value="NUCLEOPORIN P54"/>
    <property type="match status" value="1"/>
</dbReference>
<name>A0ABM1F8L7_PRICU</name>
<evidence type="ECO:0000256" key="2">
    <source>
        <dbReference type="ARBA" id="ARBA00022448"/>
    </source>
</evidence>
<dbReference type="Pfam" id="PF13874">
    <property type="entry name" value="Nup54"/>
    <property type="match status" value="1"/>
</dbReference>
<feature type="domain" description="Nup54 C-terminal interacting" evidence="5">
    <location>
        <begin position="310"/>
        <end position="348"/>
    </location>
</feature>
<sequence>MSNQQVYTSDNLAALATALSLPTVYGDERDTLLAKWNQLQAFWGSGKGYYAPNAAPVTFAPDNIFCRFKAIGFSRIPEGRNEEGLCMLIINKKDTEVIQQQQQLVDSLYRLLGSKPTLSVCVEGVKPIPDNKCEVVMYVLERAATGASRRVPAMDLFSFLNTVRTQLVGMGIDTVIPKLAPTKEQLAEYLKNPPAGIDPLIWQQAKLDNPNPGLLIPVPMIGFTELYRRLKFQEQETKLHQGRLDVMIRQEVARKQGYAIQVDEEQLRDQLEAIQNELNAPTQFKGRLNELMSQIRMQNEMSGMRWEDKYSIDEHLLQEIKQHLKKQHDGISHLISVIKDDMEDLSIIQQGLQITQPSYRR</sequence>
<dbReference type="InterPro" id="IPR024864">
    <property type="entry name" value="Nup54/Nup57/Nup44"/>
</dbReference>
<keyword evidence="3" id="KW-0539">Nucleus</keyword>
<feature type="domain" description="Nucleoporin Nup54 alpha-helical" evidence="4">
    <location>
        <begin position="193"/>
        <end position="245"/>
    </location>
</feature>
<evidence type="ECO:0000313" key="6">
    <source>
        <dbReference type="Proteomes" id="UP000695022"/>
    </source>
</evidence>
<keyword evidence="6" id="KW-1185">Reference proteome</keyword>
<dbReference type="Pfam" id="PF18437">
    <property type="entry name" value="Nup54_C"/>
    <property type="match status" value="1"/>
</dbReference>
<evidence type="ECO:0000256" key="3">
    <source>
        <dbReference type="ARBA" id="ARBA00023242"/>
    </source>
</evidence>
<reference evidence="7" key="1">
    <citation type="submission" date="2025-08" db="UniProtKB">
        <authorList>
            <consortium name="RefSeq"/>
        </authorList>
    </citation>
    <scope>IDENTIFICATION</scope>
</reference>
<gene>
    <name evidence="7" type="primary">LOC106820753</name>
</gene>
<dbReference type="GeneID" id="106820753"/>
<dbReference type="PANTHER" id="PTHR13000:SF0">
    <property type="entry name" value="NUCLEOPORIN P54"/>
    <property type="match status" value="1"/>
</dbReference>
<accession>A0ABM1F8L7</accession>